<feature type="non-terminal residue" evidence="2">
    <location>
        <position position="1"/>
    </location>
</feature>
<accession>A0A0B6YS54</accession>
<sequence>GETPMSETGGGLDGHYSLLRERTYAVVVDVKAKAKELFDPYSKVKDKEDTSSDYYSQVKEEDPYNHIGDSG</sequence>
<organism evidence="2">
    <name type="scientific">Arion vulgaris</name>
    <dbReference type="NCBI Taxonomy" id="1028688"/>
    <lineage>
        <taxon>Eukaryota</taxon>
        <taxon>Metazoa</taxon>
        <taxon>Spiralia</taxon>
        <taxon>Lophotrochozoa</taxon>
        <taxon>Mollusca</taxon>
        <taxon>Gastropoda</taxon>
        <taxon>Heterobranchia</taxon>
        <taxon>Euthyneura</taxon>
        <taxon>Panpulmonata</taxon>
        <taxon>Eupulmonata</taxon>
        <taxon>Stylommatophora</taxon>
        <taxon>Helicina</taxon>
        <taxon>Arionoidea</taxon>
        <taxon>Arionidae</taxon>
        <taxon>Arion</taxon>
    </lineage>
</organism>
<dbReference type="AlphaFoldDB" id="A0A0B6YS54"/>
<reference evidence="2" key="1">
    <citation type="submission" date="2014-12" db="EMBL/GenBank/DDBJ databases">
        <title>Insight into the proteome of Arion vulgaris.</title>
        <authorList>
            <person name="Aradska J."/>
            <person name="Bulat T."/>
            <person name="Smidak R."/>
            <person name="Sarate P."/>
            <person name="Gangsoo J."/>
            <person name="Sialana F."/>
            <person name="Bilban M."/>
            <person name="Lubec G."/>
        </authorList>
    </citation>
    <scope>NUCLEOTIDE SEQUENCE</scope>
    <source>
        <tissue evidence="2">Skin</tissue>
    </source>
</reference>
<dbReference type="EMBL" id="HACG01011480">
    <property type="protein sequence ID" value="CEK58345.1"/>
    <property type="molecule type" value="Transcribed_RNA"/>
</dbReference>
<feature type="region of interest" description="Disordered" evidence="1">
    <location>
        <begin position="45"/>
        <end position="71"/>
    </location>
</feature>
<evidence type="ECO:0000256" key="1">
    <source>
        <dbReference type="SAM" id="MobiDB-lite"/>
    </source>
</evidence>
<gene>
    <name evidence="2" type="primary">ORF32765</name>
</gene>
<protein>
    <submittedName>
        <fullName evidence="2">Uncharacterized protein</fullName>
    </submittedName>
</protein>
<proteinExistence type="predicted"/>
<evidence type="ECO:0000313" key="2">
    <source>
        <dbReference type="EMBL" id="CEK58345.1"/>
    </source>
</evidence>
<name>A0A0B6YS54_9EUPU</name>
<feature type="non-terminal residue" evidence="2">
    <location>
        <position position="71"/>
    </location>
</feature>